<dbReference type="EMBL" id="JAMWMK010000061">
    <property type="protein sequence ID" value="MDC4249144.1"/>
    <property type="molecule type" value="Genomic_DNA"/>
</dbReference>
<organism evidence="7 8">
    <name type="scientific">Enterococcus faecium</name>
    <name type="common">Streptococcus faecium</name>
    <dbReference type="NCBI Taxonomy" id="1352"/>
    <lineage>
        <taxon>Bacteria</taxon>
        <taxon>Bacillati</taxon>
        <taxon>Bacillota</taxon>
        <taxon>Bacilli</taxon>
        <taxon>Lactobacillales</taxon>
        <taxon>Enterococcaceae</taxon>
        <taxon>Enterococcus</taxon>
    </lineage>
</organism>
<evidence type="ECO:0000313" key="8">
    <source>
        <dbReference type="Proteomes" id="UP001141166"/>
    </source>
</evidence>
<evidence type="ECO:0000256" key="2">
    <source>
        <dbReference type="ARBA" id="ARBA00010961"/>
    </source>
</evidence>
<evidence type="ECO:0000256" key="3">
    <source>
        <dbReference type="ARBA" id="ARBA00022578"/>
    </source>
</evidence>
<dbReference type="GO" id="GO:0006313">
    <property type="term" value="P:DNA transposition"/>
    <property type="evidence" value="ECO:0007669"/>
    <property type="project" value="InterPro"/>
</dbReference>
<proteinExistence type="inferred from homology"/>
<reference evidence="7" key="1">
    <citation type="submission" date="2022-05" db="EMBL/GenBank/DDBJ databases">
        <title>Draft genome sequences of Clostridium perfringens strains isolated from Peru.</title>
        <authorList>
            <person name="Hurtado R."/>
            <person name="Lima L."/>
            <person name="Sousa T."/>
            <person name="Jaiswal A.K."/>
            <person name="Tiwari S."/>
            <person name="Maturrano L."/>
            <person name="Brenig B."/>
            <person name="Azevedo V."/>
        </authorList>
    </citation>
    <scope>NUCLEOTIDE SEQUENCE</scope>
    <source>
        <strain evidence="7">CP4</strain>
    </source>
</reference>
<evidence type="ECO:0000256" key="6">
    <source>
        <dbReference type="SAM" id="MobiDB-lite"/>
    </source>
</evidence>
<dbReference type="InterPro" id="IPR001207">
    <property type="entry name" value="Transposase_mutator"/>
</dbReference>
<protein>
    <submittedName>
        <fullName evidence="7">Transposase</fullName>
    </submittedName>
</protein>
<accession>A0A9X3XUD5</accession>
<evidence type="ECO:0000256" key="1">
    <source>
        <dbReference type="ARBA" id="ARBA00002190"/>
    </source>
</evidence>
<dbReference type="GO" id="GO:0003677">
    <property type="term" value="F:DNA binding"/>
    <property type="evidence" value="ECO:0007669"/>
    <property type="project" value="UniProtKB-KW"/>
</dbReference>
<feature type="compositionally biased region" description="Polar residues" evidence="6">
    <location>
        <begin position="47"/>
        <end position="63"/>
    </location>
</feature>
<gene>
    <name evidence="7" type="ORF">M3X98_14280</name>
</gene>
<dbReference type="Pfam" id="PF00872">
    <property type="entry name" value="Transposase_mut"/>
    <property type="match status" value="1"/>
</dbReference>
<dbReference type="AlphaFoldDB" id="A0A9X3XUD5"/>
<keyword evidence="4" id="KW-0238">DNA-binding</keyword>
<evidence type="ECO:0000313" key="7">
    <source>
        <dbReference type="EMBL" id="MDC4249144.1"/>
    </source>
</evidence>
<comment type="function">
    <text evidence="1">Required for the transposition of the insertion element.</text>
</comment>
<evidence type="ECO:0000256" key="4">
    <source>
        <dbReference type="ARBA" id="ARBA00023125"/>
    </source>
</evidence>
<name>A0A9X3XUD5_ENTFC</name>
<dbReference type="GO" id="GO:0004803">
    <property type="term" value="F:transposase activity"/>
    <property type="evidence" value="ECO:0007669"/>
    <property type="project" value="InterPro"/>
</dbReference>
<sequence>MDKTTCKNPNIKTTEDAQNAIKSLFGGLIQQMLEAEREEYLGYSKYDYTNKNTTNSRNGKSKK</sequence>
<feature type="region of interest" description="Disordered" evidence="6">
    <location>
        <begin position="44"/>
        <end position="63"/>
    </location>
</feature>
<keyword evidence="5" id="KW-0233">DNA recombination</keyword>
<feature type="non-terminal residue" evidence="7">
    <location>
        <position position="63"/>
    </location>
</feature>
<comment type="similarity">
    <text evidence="2">Belongs to the transposase mutator family.</text>
</comment>
<dbReference type="Proteomes" id="UP001141166">
    <property type="component" value="Unassembled WGS sequence"/>
</dbReference>
<comment type="caution">
    <text evidence="7">The sequence shown here is derived from an EMBL/GenBank/DDBJ whole genome shotgun (WGS) entry which is preliminary data.</text>
</comment>
<keyword evidence="3" id="KW-0815">Transposition</keyword>
<evidence type="ECO:0000256" key="5">
    <source>
        <dbReference type="ARBA" id="ARBA00023172"/>
    </source>
</evidence>